<dbReference type="SUPFAM" id="SSF46934">
    <property type="entry name" value="UBA-like"/>
    <property type="match status" value="1"/>
</dbReference>
<evidence type="ECO:0000313" key="5">
    <source>
        <dbReference type="EMBL" id="CAH0718889.1"/>
    </source>
</evidence>
<dbReference type="OrthoDB" id="434245at2759"/>
<dbReference type="PROSITE" id="PS50053">
    <property type="entry name" value="UBIQUITIN_2"/>
    <property type="match status" value="1"/>
</dbReference>
<dbReference type="GO" id="GO:2000058">
    <property type="term" value="P:regulation of ubiquitin-dependent protein catabolic process"/>
    <property type="evidence" value="ECO:0007669"/>
    <property type="project" value="TreeGrafter"/>
</dbReference>
<dbReference type="CDD" id="cd14291">
    <property type="entry name" value="UBA1_NUB1_like"/>
    <property type="match status" value="1"/>
</dbReference>
<proteinExistence type="predicted"/>
<reference evidence="5" key="1">
    <citation type="submission" date="2021-12" db="EMBL/GenBank/DDBJ databases">
        <authorList>
            <person name="Martin H S."/>
        </authorList>
    </citation>
    <scope>NUCLEOTIDE SEQUENCE</scope>
</reference>
<feature type="region of interest" description="Disordered" evidence="2">
    <location>
        <begin position="560"/>
        <end position="591"/>
    </location>
</feature>
<dbReference type="EMBL" id="OV170233">
    <property type="protein sequence ID" value="CAH0718889.1"/>
    <property type="molecule type" value="Genomic_DNA"/>
</dbReference>
<feature type="compositionally biased region" description="Basic and acidic residues" evidence="2">
    <location>
        <begin position="577"/>
        <end position="591"/>
    </location>
</feature>
<feature type="region of interest" description="Disordered" evidence="2">
    <location>
        <begin position="495"/>
        <end position="516"/>
    </location>
</feature>
<dbReference type="InterPro" id="IPR039749">
    <property type="entry name" value="NUB1"/>
</dbReference>
<keyword evidence="6" id="KW-1185">Reference proteome</keyword>
<dbReference type="AlphaFoldDB" id="A0A8J9Y680"/>
<dbReference type="Pfam" id="PF18037">
    <property type="entry name" value="Ubiquitin_5"/>
    <property type="match status" value="1"/>
</dbReference>
<feature type="domain" description="UBA" evidence="3">
    <location>
        <begin position="515"/>
        <end position="555"/>
    </location>
</feature>
<dbReference type="CDD" id="cd17062">
    <property type="entry name" value="Ubl_NUB1"/>
    <property type="match status" value="1"/>
</dbReference>
<gene>
    <name evidence="5" type="ORF">BINO364_LOCUS5296</name>
</gene>
<accession>A0A8J9Y680</accession>
<dbReference type="InterPro" id="IPR015940">
    <property type="entry name" value="UBA"/>
</dbReference>
<dbReference type="PANTHER" id="PTHR12948">
    <property type="entry name" value="NEDD8 ULTIMATE BUSTER-1 BS4 PROTEIN"/>
    <property type="match status" value="1"/>
</dbReference>
<dbReference type="InterPro" id="IPR041207">
    <property type="entry name" value="NUB1_ubiquitin-like_dom"/>
</dbReference>
<organism evidence="5 6">
    <name type="scientific">Brenthis ino</name>
    <name type="common">lesser marbled fritillary</name>
    <dbReference type="NCBI Taxonomy" id="405034"/>
    <lineage>
        <taxon>Eukaryota</taxon>
        <taxon>Metazoa</taxon>
        <taxon>Ecdysozoa</taxon>
        <taxon>Arthropoda</taxon>
        <taxon>Hexapoda</taxon>
        <taxon>Insecta</taxon>
        <taxon>Pterygota</taxon>
        <taxon>Neoptera</taxon>
        <taxon>Endopterygota</taxon>
        <taxon>Lepidoptera</taxon>
        <taxon>Glossata</taxon>
        <taxon>Ditrysia</taxon>
        <taxon>Papilionoidea</taxon>
        <taxon>Nymphalidae</taxon>
        <taxon>Heliconiinae</taxon>
        <taxon>Argynnini</taxon>
        <taxon>Brenthis</taxon>
    </lineage>
</organism>
<sequence length="625" mass="68719">MDGLEHEDLLIKLRAKLNEEKIRLWEVPYVLENGGLSDSLKDLSVKYATALNLDANIVLQGLHELQLHSIERAKANEEFKETGCATLRVKATVPGEKPQVMKFVKQLNVMGGELASSVAELLNVSSTRVKLIYNGKLINQSKSLEEQGLKNGVQLMALVMEESPELIKKEDNMYMEMKSTMEDATLLTEYVDDFDESDDYIKLEDQSGKTVELPVAERRALLVGLALHERGRAAAKNHDYSLALVLLLEADRQLSECRSSILSSVDNCAILQLDISWCYLCLQSLSSASDASARLARAEKAFIASYGEDHQRLIALKGTNANERVLFMRLYLLQGIVAYHQNKRAEAKMLLDKAEAELNCLRVDESSVAALMELGWSAAAARCGLRAARGQRDGAHLHLEARRRARDLARRRHDEERVQYIGPLSPSRSLPLTLTVLAAAQRGGAAGTAAHGVPGGRGAARAAALRPARGRRRAPAARPPRPALLCSVAPTISCAGSESDDNDAETSSSEESVVEPDNRLVAELEAMGYPAGEARAALLRARNNITKAVDLLLDNCTEPCDSANPSTSAAAARKKQKMENKEKKKKERDMALRRLKKAIHSEDDDYLSASLAEEEQFLVQYKSLL</sequence>
<evidence type="ECO:0000256" key="1">
    <source>
        <dbReference type="SAM" id="Coils"/>
    </source>
</evidence>
<evidence type="ECO:0008006" key="7">
    <source>
        <dbReference type="Google" id="ProtNLM"/>
    </source>
</evidence>
<feature type="region of interest" description="Disordered" evidence="2">
    <location>
        <begin position="446"/>
        <end position="482"/>
    </location>
</feature>
<dbReference type="Proteomes" id="UP000838878">
    <property type="component" value="Chromosome 13"/>
</dbReference>
<evidence type="ECO:0000313" key="6">
    <source>
        <dbReference type="Proteomes" id="UP000838878"/>
    </source>
</evidence>
<dbReference type="Pfam" id="PF00627">
    <property type="entry name" value="UBA"/>
    <property type="match status" value="1"/>
</dbReference>
<dbReference type="PROSITE" id="PS50030">
    <property type="entry name" value="UBA"/>
    <property type="match status" value="1"/>
</dbReference>
<dbReference type="InterPro" id="IPR009060">
    <property type="entry name" value="UBA-like_sf"/>
</dbReference>
<feature type="coiled-coil region" evidence="1">
    <location>
        <begin position="337"/>
        <end position="364"/>
    </location>
</feature>
<feature type="non-terminal residue" evidence="5">
    <location>
        <position position="625"/>
    </location>
</feature>
<dbReference type="InterPro" id="IPR000626">
    <property type="entry name" value="Ubiquitin-like_dom"/>
</dbReference>
<dbReference type="Gene3D" id="3.10.20.90">
    <property type="entry name" value="Phosphatidylinositol 3-kinase Catalytic Subunit, Chain A, domain 1"/>
    <property type="match status" value="1"/>
</dbReference>
<dbReference type="InterPro" id="IPR029071">
    <property type="entry name" value="Ubiquitin-like_domsf"/>
</dbReference>
<keyword evidence="1" id="KW-0175">Coiled coil</keyword>
<protein>
    <recommendedName>
        <fullName evidence="7">NEDD8 ultimate buster 1</fullName>
    </recommendedName>
</protein>
<name>A0A8J9Y680_9NEOP</name>
<evidence type="ECO:0000256" key="2">
    <source>
        <dbReference type="SAM" id="MobiDB-lite"/>
    </source>
</evidence>
<dbReference type="SMART" id="SM00165">
    <property type="entry name" value="UBA"/>
    <property type="match status" value="2"/>
</dbReference>
<dbReference type="SUPFAM" id="SSF54236">
    <property type="entry name" value="Ubiquitin-like"/>
    <property type="match status" value="1"/>
</dbReference>
<dbReference type="Gene3D" id="1.10.8.10">
    <property type="entry name" value="DNA helicase RuvA subunit, C-terminal domain"/>
    <property type="match status" value="1"/>
</dbReference>
<evidence type="ECO:0000259" key="4">
    <source>
        <dbReference type="PROSITE" id="PS50053"/>
    </source>
</evidence>
<feature type="domain" description="Ubiquitin-like" evidence="4">
    <location>
        <begin position="113"/>
        <end position="164"/>
    </location>
</feature>
<dbReference type="PANTHER" id="PTHR12948:SF3">
    <property type="entry name" value="NEDD8 ULTIMATE BUSTER 1"/>
    <property type="match status" value="1"/>
</dbReference>
<evidence type="ECO:0000259" key="3">
    <source>
        <dbReference type="PROSITE" id="PS50030"/>
    </source>
</evidence>